<dbReference type="PANTHER" id="PTHR46513:SF13">
    <property type="entry name" value="EGF-LIKE DOMAIN-CONTAINING PROTEIN"/>
    <property type="match status" value="1"/>
</dbReference>
<accession>A0AAD9IWK8</accession>
<sequence>ANVKSPAGIVTHPRVGRIFWSDKVLGTIESVLVSGDGRTIVKSSLNKPEALCLDYPEDRLYWIQDGGYNVTSCTLDGANCTNVISGSTKNKFIDIDVYEDYLFLSVDKKDLQIYNKTSGVMLLTLKYVTDSRRTILSTYGVTVAAPDKQYPFD</sequence>
<dbReference type="PROSITE" id="PS51120">
    <property type="entry name" value="LDLRB"/>
    <property type="match status" value="1"/>
</dbReference>
<evidence type="ECO:0000313" key="2">
    <source>
        <dbReference type="EMBL" id="KAK2141951.1"/>
    </source>
</evidence>
<keyword evidence="3" id="KW-1185">Reference proteome</keyword>
<comment type="caution">
    <text evidence="2">The sequence shown here is derived from an EMBL/GenBank/DDBJ whole genome shotgun (WGS) entry which is preliminary data.</text>
</comment>
<reference evidence="2" key="1">
    <citation type="journal article" date="2023" name="Mol. Biol. Evol.">
        <title>Third-Generation Sequencing Reveals the Adaptive Role of the Epigenome in Three Deep-Sea Polychaetes.</title>
        <authorList>
            <person name="Perez M."/>
            <person name="Aroh O."/>
            <person name="Sun Y."/>
            <person name="Lan Y."/>
            <person name="Juniper S.K."/>
            <person name="Young C.R."/>
            <person name="Angers B."/>
            <person name="Qian P.Y."/>
        </authorList>
    </citation>
    <scope>NUCLEOTIDE SEQUENCE</scope>
    <source>
        <strain evidence="2">P08H-3</strain>
    </source>
</reference>
<protein>
    <submittedName>
        <fullName evidence="2">Uncharacterized protein</fullName>
    </submittedName>
</protein>
<dbReference type="EMBL" id="JAODUP010001012">
    <property type="protein sequence ID" value="KAK2141951.1"/>
    <property type="molecule type" value="Genomic_DNA"/>
</dbReference>
<gene>
    <name evidence="2" type="ORF">LSH36_1012g00011</name>
</gene>
<organism evidence="2 3">
    <name type="scientific">Paralvinella palmiformis</name>
    <dbReference type="NCBI Taxonomy" id="53620"/>
    <lineage>
        <taxon>Eukaryota</taxon>
        <taxon>Metazoa</taxon>
        <taxon>Spiralia</taxon>
        <taxon>Lophotrochozoa</taxon>
        <taxon>Annelida</taxon>
        <taxon>Polychaeta</taxon>
        <taxon>Sedentaria</taxon>
        <taxon>Canalipalpata</taxon>
        <taxon>Terebellida</taxon>
        <taxon>Terebelliformia</taxon>
        <taxon>Alvinellidae</taxon>
        <taxon>Paralvinella</taxon>
    </lineage>
</organism>
<dbReference type="SUPFAM" id="SSF63825">
    <property type="entry name" value="YWTD domain"/>
    <property type="match status" value="1"/>
</dbReference>
<dbReference type="InterPro" id="IPR011042">
    <property type="entry name" value="6-blade_b-propeller_TolB-like"/>
</dbReference>
<dbReference type="PANTHER" id="PTHR46513">
    <property type="entry name" value="VITELLOGENIN RECEPTOR-LIKE PROTEIN-RELATED-RELATED"/>
    <property type="match status" value="1"/>
</dbReference>
<dbReference type="SMART" id="SM00135">
    <property type="entry name" value="LY"/>
    <property type="match status" value="2"/>
</dbReference>
<feature type="repeat" description="LDL-receptor class B" evidence="1">
    <location>
        <begin position="16"/>
        <end position="57"/>
    </location>
</feature>
<dbReference type="InterPro" id="IPR050778">
    <property type="entry name" value="Cueball_EGF_LRP_Nidogen"/>
</dbReference>
<dbReference type="Pfam" id="PF00058">
    <property type="entry name" value="Ldl_recept_b"/>
    <property type="match status" value="1"/>
</dbReference>
<feature type="non-terminal residue" evidence="2">
    <location>
        <position position="1"/>
    </location>
</feature>
<dbReference type="AlphaFoldDB" id="A0AAD9IWK8"/>
<evidence type="ECO:0000313" key="3">
    <source>
        <dbReference type="Proteomes" id="UP001208570"/>
    </source>
</evidence>
<feature type="non-terminal residue" evidence="2">
    <location>
        <position position="153"/>
    </location>
</feature>
<dbReference type="Gene3D" id="2.120.10.30">
    <property type="entry name" value="TolB, C-terminal domain"/>
    <property type="match status" value="1"/>
</dbReference>
<dbReference type="InterPro" id="IPR000033">
    <property type="entry name" value="LDLR_classB_rpt"/>
</dbReference>
<evidence type="ECO:0000256" key="1">
    <source>
        <dbReference type="PROSITE-ProRule" id="PRU00461"/>
    </source>
</evidence>
<proteinExistence type="predicted"/>
<name>A0AAD9IWK8_9ANNE</name>
<dbReference type="Proteomes" id="UP001208570">
    <property type="component" value="Unassembled WGS sequence"/>
</dbReference>